<proteinExistence type="predicted"/>
<dbReference type="RefSeq" id="WP_308955135.1">
    <property type="nucleotide sequence ID" value="NZ_JAVICY010000003.1"/>
</dbReference>
<dbReference type="Proteomes" id="UP001243195">
    <property type="component" value="Unassembled WGS sequence"/>
</dbReference>
<evidence type="ECO:0008006" key="3">
    <source>
        <dbReference type="Google" id="ProtNLM"/>
    </source>
</evidence>
<reference evidence="1" key="1">
    <citation type="submission" date="2023-08" db="EMBL/GenBank/DDBJ databases">
        <title>Emergence of clinically-relevant ST2 carbapenem-resistant Acinetobacter baumannii strains in hospital sewages in Zhejiang, East of China.</title>
        <authorList>
            <person name="Kaichao C."/>
            <person name="Zhang R."/>
        </authorList>
    </citation>
    <scope>NUCLEOTIDE SEQUENCE</scope>
    <source>
        <strain evidence="1">M-SY-60</strain>
    </source>
</reference>
<evidence type="ECO:0000313" key="1">
    <source>
        <dbReference type="EMBL" id="MDQ9070597.1"/>
    </source>
</evidence>
<accession>A0AAW8JD35</accession>
<organism evidence="1 2">
    <name type="scientific">Acinetobacter gerneri</name>
    <dbReference type="NCBI Taxonomy" id="202952"/>
    <lineage>
        <taxon>Bacteria</taxon>
        <taxon>Pseudomonadati</taxon>
        <taxon>Pseudomonadota</taxon>
        <taxon>Gammaproteobacteria</taxon>
        <taxon>Moraxellales</taxon>
        <taxon>Moraxellaceae</taxon>
        <taxon>Acinetobacter</taxon>
    </lineage>
</organism>
<comment type="caution">
    <text evidence="1">The sequence shown here is derived from an EMBL/GenBank/DDBJ whole genome shotgun (WGS) entry which is preliminary data.</text>
</comment>
<protein>
    <recommendedName>
        <fullName evidence="3">DUF403 domain-containing protein</fullName>
    </recommendedName>
</protein>
<name>A0AAW8JD35_9GAMM</name>
<dbReference type="AlphaFoldDB" id="A0AAW8JD35"/>
<evidence type="ECO:0000313" key="2">
    <source>
        <dbReference type="Proteomes" id="UP001243195"/>
    </source>
</evidence>
<gene>
    <name evidence="1" type="ORF">RFH51_03855</name>
</gene>
<sequence length="200" mass="23584">MNTRSSKLESVYWFGRHLYRMQFLSQQVPFQQNDQAIKFSRAFCLAAFDASSLNDLLYDHMQPFSFYKQFQTIKRDLVDIKDLLSHSTFQKLSDLTLQATENTQQISVLIDASKRILEQESHEILFFYRLGKHIEQVDIQLKLGLPISHSLKTIAPMMQLLHARGWESLCDAWHNFKKVSDINHFYHFNDQMQCAFEANQ</sequence>
<dbReference type="EMBL" id="JAVIDA010000003">
    <property type="protein sequence ID" value="MDQ9070597.1"/>
    <property type="molecule type" value="Genomic_DNA"/>
</dbReference>